<dbReference type="Gene3D" id="2.120.10.30">
    <property type="entry name" value="TolB, C-terminal domain"/>
    <property type="match status" value="1"/>
</dbReference>
<dbReference type="EMBL" id="JAIRBA010000004">
    <property type="protein sequence ID" value="MCG2418105.1"/>
    <property type="molecule type" value="Genomic_DNA"/>
</dbReference>
<accession>A0A9X1QST5</accession>
<comment type="caution">
    <text evidence="7">The sequence shown here is derived from an EMBL/GenBank/DDBJ whole genome shotgun (WGS) entry which is preliminary data.</text>
</comment>
<evidence type="ECO:0000256" key="2">
    <source>
        <dbReference type="ARBA" id="ARBA00023136"/>
    </source>
</evidence>
<dbReference type="InterPro" id="IPR006690">
    <property type="entry name" value="OMPA-like_CS"/>
</dbReference>
<evidence type="ECO:0000256" key="1">
    <source>
        <dbReference type="ARBA" id="ARBA00004442"/>
    </source>
</evidence>
<evidence type="ECO:0000313" key="8">
    <source>
        <dbReference type="Proteomes" id="UP001139461"/>
    </source>
</evidence>
<protein>
    <submittedName>
        <fullName evidence="7">OmpA family protein</fullName>
    </submittedName>
</protein>
<dbReference type="SUPFAM" id="SSF48452">
    <property type="entry name" value="TPR-like"/>
    <property type="match status" value="1"/>
</dbReference>
<reference evidence="7" key="1">
    <citation type="submission" date="2021-09" db="EMBL/GenBank/DDBJ databases">
        <title>Genome of Aequorivita sp. strain F47161.</title>
        <authorList>
            <person name="Wang Y."/>
        </authorList>
    </citation>
    <scope>NUCLEOTIDE SEQUENCE</scope>
    <source>
        <strain evidence="7">F47161</strain>
    </source>
</reference>
<dbReference type="InterPro" id="IPR006664">
    <property type="entry name" value="OMP_bac"/>
</dbReference>
<keyword evidence="2 4" id="KW-0472">Membrane</keyword>
<sequence length="630" mass="70195">MNKIYTFLLLIAVSTSMVTAQNSKTKKADQYYDRLQYTDAAEAYGKLLKKGEGSTYVFEQLGNSYFFLNNTKKAETYYKRVVKRKDVNPETVYNYAQSLKANGKFGDYNTYMKQFADMKPNDSRAIAFMKNPDYLPKIIDENNQKYEAINLEALNSEYSDFGGLAIENDFYFTSARNTTRKKYGWNEEPFLDIYKASIVGGVEKNEVLLKGDVNTKYHESTVAITADGKRMYFDRNDYYNGKYKKSEEGINELSIYYAENVNGEWKDIQPVPFNDQQYSTSHPALSPDGNTLYFTSDRPGGKGKADIYKVSIAADGTFGTPVNLGDNINTEGKEGFPFVDANGTLYFASDGHLGMGGLDVFAAEAKGNGFGEVKNLGLGVNSSEDDFAYSYNPATDEGYVSSNRAGGVGSDDIYKIKKLEICDVILNVIVVDASNDEPIADARLDLFDNLENKLKSQSTTANGTGKITAACDQAHVVQAFKEGYESNAETVAAFKEGEKSIRIALRPIDEIVEGDMVKLNPILFDFDKHNIKPQAAFELDKLVQLMKKNPEMVIKVEGHTDNRGTDAYNMNLSERRAKSTVQYVISKGISKDRISGKGFGESRPAVDCGANCTEAQHQQNRRSDFIVVKK</sequence>
<gene>
    <name evidence="7" type="ORF">K8089_03655</name>
</gene>
<dbReference type="SUPFAM" id="SSF103088">
    <property type="entry name" value="OmpA-like"/>
    <property type="match status" value="1"/>
</dbReference>
<feature type="chain" id="PRO_5040804443" evidence="5">
    <location>
        <begin position="21"/>
        <end position="630"/>
    </location>
</feature>
<dbReference type="CDD" id="cd07185">
    <property type="entry name" value="OmpA_C-like"/>
    <property type="match status" value="1"/>
</dbReference>
<dbReference type="Pfam" id="PF00691">
    <property type="entry name" value="OmpA"/>
    <property type="match status" value="1"/>
</dbReference>
<feature type="domain" description="OmpA-like" evidence="6">
    <location>
        <begin position="511"/>
        <end position="630"/>
    </location>
</feature>
<name>A0A9X1QST5_9FLAO</name>
<evidence type="ECO:0000256" key="5">
    <source>
        <dbReference type="SAM" id="SignalP"/>
    </source>
</evidence>
<dbReference type="PANTHER" id="PTHR30329">
    <property type="entry name" value="STATOR ELEMENT OF FLAGELLAR MOTOR COMPLEX"/>
    <property type="match status" value="1"/>
</dbReference>
<dbReference type="RefSeq" id="WP_237601917.1">
    <property type="nucleotide sequence ID" value="NZ_JAIRBA010000004.1"/>
</dbReference>
<evidence type="ECO:0000256" key="4">
    <source>
        <dbReference type="PROSITE-ProRule" id="PRU00473"/>
    </source>
</evidence>
<dbReference type="InterPro" id="IPR006665">
    <property type="entry name" value="OmpA-like"/>
</dbReference>
<comment type="subcellular location">
    <subcellularLocation>
        <location evidence="1">Cell outer membrane</location>
    </subcellularLocation>
</comment>
<keyword evidence="8" id="KW-1185">Reference proteome</keyword>
<dbReference type="Gene3D" id="1.25.40.10">
    <property type="entry name" value="Tetratricopeptide repeat domain"/>
    <property type="match status" value="1"/>
</dbReference>
<dbReference type="Pfam" id="PF07676">
    <property type="entry name" value="PD40"/>
    <property type="match status" value="2"/>
</dbReference>
<dbReference type="InterPro" id="IPR011990">
    <property type="entry name" value="TPR-like_helical_dom_sf"/>
</dbReference>
<dbReference type="PROSITE" id="PS01068">
    <property type="entry name" value="OMPA_1"/>
    <property type="match status" value="1"/>
</dbReference>
<dbReference type="Gene3D" id="3.30.1330.60">
    <property type="entry name" value="OmpA-like domain"/>
    <property type="match status" value="1"/>
</dbReference>
<dbReference type="PANTHER" id="PTHR30329:SF21">
    <property type="entry name" value="LIPOPROTEIN YIAD-RELATED"/>
    <property type="match status" value="1"/>
</dbReference>
<dbReference type="SUPFAM" id="SSF82171">
    <property type="entry name" value="DPP6 N-terminal domain-like"/>
    <property type="match status" value="1"/>
</dbReference>
<evidence type="ECO:0000313" key="7">
    <source>
        <dbReference type="EMBL" id="MCG2418105.1"/>
    </source>
</evidence>
<keyword evidence="5" id="KW-0732">Signal</keyword>
<organism evidence="7 8">
    <name type="scientific">Aequorivita vitellina</name>
    <dbReference type="NCBI Taxonomy" id="2874475"/>
    <lineage>
        <taxon>Bacteria</taxon>
        <taxon>Pseudomonadati</taxon>
        <taxon>Bacteroidota</taxon>
        <taxon>Flavobacteriia</taxon>
        <taxon>Flavobacteriales</taxon>
        <taxon>Flavobacteriaceae</taxon>
        <taxon>Aequorivita</taxon>
    </lineage>
</organism>
<dbReference type="AlphaFoldDB" id="A0A9X1QST5"/>
<evidence type="ECO:0000256" key="3">
    <source>
        <dbReference type="ARBA" id="ARBA00023237"/>
    </source>
</evidence>
<dbReference type="PROSITE" id="PS51123">
    <property type="entry name" value="OMPA_2"/>
    <property type="match status" value="1"/>
</dbReference>
<dbReference type="GO" id="GO:0009279">
    <property type="term" value="C:cell outer membrane"/>
    <property type="evidence" value="ECO:0007669"/>
    <property type="project" value="UniProtKB-SubCell"/>
</dbReference>
<feature type="signal peptide" evidence="5">
    <location>
        <begin position="1"/>
        <end position="20"/>
    </location>
</feature>
<evidence type="ECO:0000259" key="6">
    <source>
        <dbReference type="PROSITE" id="PS51123"/>
    </source>
</evidence>
<proteinExistence type="predicted"/>
<dbReference type="InterPro" id="IPR011659">
    <property type="entry name" value="WD40"/>
</dbReference>
<dbReference type="Proteomes" id="UP001139461">
    <property type="component" value="Unassembled WGS sequence"/>
</dbReference>
<dbReference type="PRINTS" id="PR01021">
    <property type="entry name" value="OMPADOMAIN"/>
</dbReference>
<dbReference type="InterPro" id="IPR036737">
    <property type="entry name" value="OmpA-like_sf"/>
</dbReference>
<dbReference type="InterPro" id="IPR011042">
    <property type="entry name" value="6-blade_b-propeller_TolB-like"/>
</dbReference>
<keyword evidence="3" id="KW-0998">Cell outer membrane</keyword>
<dbReference type="InterPro" id="IPR050330">
    <property type="entry name" value="Bact_OuterMem_StrucFunc"/>
</dbReference>